<dbReference type="Ensembl" id="ENSLACT00000006076.1">
    <property type="protein sequence ID" value="ENSLACP00000006024.1"/>
    <property type="gene ID" value="ENSLACG00000005348.1"/>
</dbReference>
<dbReference type="eggNOG" id="ENOG502QUQ0">
    <property type="taxonomic scope" value="Eukaryota"/>
</dbReference>
<dbReference type="PANTHER" id="PTHR15011:SF3">
    <property type="entry name" value="APOLIPOPROTEIN F"/>
    <property type="match status" value="1"/>
</dbReference>
<proteinExistence type="predicted"/>
<organism evidence="1 2">
    <name type="scientific">Latimeria chalumnae</name>
    <name type="common">Coelacanth</name>
    <dbReference type="NCBI Taxonomy" id="7897"/>
    <lineage>
        <taxon>Eukaryota</taxon>
        <taxon>Metazoa</taxon>
        <taxon>Chordata</taxon>
        <taxon>Craniata</taxon>
        <taxon>Vertebrata</taxon>
        <taxon>Euteleostomi</taxon>
        <taxon>Coelacanthiformes</taxon>
        <taxon>Coelacanthidae</taxon>
        <taxon>Latimeria</taxon>
    </lineage>
</organism>
<dbReference type="GO" id="GO:0008203">
    <property type="term" value="P:cholesterol metabolic process"/>
    <property type="evidence" value="ECO:0007669"/>
    <property type="project" value="TreeGrafter"/>
</dbReference>
<accession>H3A8Q3</accession>
<dbReference type="Pfam" id="PF15148">
    <property type="entry name" value="Apolipo_F"/>
    <property type="match status" value="1"/>
</dbReference>
<name>H3A8Q3_LATCH</name>
<dbReference type="AlphaFoldDB" id="H3A8Q3"/>
<protein>
    <recommendedName>
        <fullName evidence="3">Apolipoprotein F</fullName>
    </recommendedName>
</protein>
<dbReference type="OMA" id="ECWIRQC"/>
<dbReference type="InterPro" id="IPR026114">
    <property type="entry name" value="APOF"/>
</dbReference>
<sequence>MTNSNISCNDLADRALLDNIRFLPLARDFCAVALIFTMEQLGCTEDLKTPLYQLYDDLGVSGTIDTLLKIRELMEKAPNGTNSLERDTVKSDNVKALLYNIRQITLQSQALASHDFVSSNQPPEHCHGFVQITGSSLFGERHSMHEVLLDAMSKCRDLGFTCAGVTSSGNGSFEVIYREGSYCYPNQEALVWIYDCDDLVFGKGHHITKRQSDCVDQDEQKVYDIVQWIPMVSLFYNLGTSIYYGAKGCSDVAESRAIDMAVDVGTDAVIALTGGAASVAGYGVKAGIKLGAKAGLKAATQAVKTSKDAIVSTAKKIQTSVKEGVDSSA</sequence>
<dbReference type="GeneTree" id="ENSGT00500000045104"/>
<dbReference type="HOGENOM" id="CLU_778373_0_0_1"/>
<gene>
    <name evidence="1" type="primary">APOF</name>
</gene>
<reference evidence="1" key="2">
    <citation type="submission" date="2025-08" db="UniProtKB">
        <authorList>
            <consortium name="Ensembl"/>
        </authorList>
    </citation>
    <scope>IDENTIFICATION</scope>
</reference>
<keyword evidence="2" id="KW-1185">Reference proteome</keyword>
<dbReference type="STRING" id="7897.ENSLACP00000006024"/>
<evidence type="ECO:0000313" key="1">
    <source>
        <dbReference type="Ensembl" id="ENSLACP00000006024.1"/>
    </source>
</evidence>
<dbReference type="EMBL" id="AFYH01238980">
    <property type="status" value="NOT_ANNOTATED_CDS"/>
    <property type="molecule type" value="Genomic_DNA"/>
</dbReference>
<dbReference type="InParanoid" id="H3A8Q3"/>
<evidence type="ECO:0000313" key="2">
    <source>
        <dbReference type="Proteomes" id="UP000008672"/>
    </source>
</evidence>
<dbReference type="Proteomes" id="UP000008672">
    <property type="component" value="Unassembled WGS sequence"/>
</dbReference>
<dbReference type="GO" id="GO:0005615">
    <property type="term" value="C:extracellular space"/>
    <property type="evidence" value="ECO:0007669"/>
    <property type="project" value="TreeGrafter"/>
</dbReference>
<reference evidence="1" key="3">
    <citation type="submission" date="2025-09" db="UniProtKB">
        <authorList>
            <consortium name="Ensembl"/>
        </authorList>
    </citation>
    <scope>IDENTIFICATION</scope>
</reference>
<evidence type="ECO:0008006" key="3">
    <source>
        <dbReference type="Google" id="ProtNLM"/>
    </source>
</evidence>
<reference evidence="2" key="1">
    <citation type="submission" date="2011-08" db="EMBL/GenBank/DDBJ databases">
        <title>The draft genome of Latimeria chalumnae.</title>
        <authorList>
            <person name="Di Palma F."/>
            <person name="Alfoldi J."/>
            <person name="Johnson J."/>
            <person name="Berlin A."/>
            <person name="Gnerre S."/>
            <person name="Jaffe D."/>
            <person name="MacCallum I."/>
            <person name="Young S."/>
            <person name="Walker B.J."/>
            <person name="Lander E."/>
            <person name="Lindblad-Toh K."/>
        </authorList>
    </citation>
    <scope>NUCLEOTIDE SEQUENCE [LARGE SCALE GENOMIC DNA]</scope>
    <source>
        <strain evidence="2">Wild caught</strain>
    </source>
</reference>
<dbReference type="Bgee" id="ENSLACG00000005348">
    <property type="expression patterns" value="Expressed in pharyngeal gill"/>
</dbReference>
<dbReference type="PANTHER" id="PTHR15011">
    <property type="entry name" value="APOLIPOPROTEIN F"/>
    <property type="match status" value="1"/>
</dbReference>